<organism evidence="2 3">
    <name type="scientific">Cohnella terricola</name>
    <dbReference type="NCBI Taxonomy" id="1289167"/>
    <lineage>
        <taxon>Bacteria</taxon>
        <taxon>Bacillati</taxon>
        <taxon>Bacillota</taxon>
        <taxon>Bacilli</taxon>
        <taxon>Bacillales</taxon>
        <taxon>Paenibacillaceae</taxon>
        <taxon>Cohnella</taxon>
    </lineage>
</organism>
<name>A0A559JNI2_9BACL</name>
<keyword evidence="3" id="KW-1185">Reference proteome</keyword>
<dbReference type="Pfam" id="PF09851">
    <property type="entry name" value="SHOCT"/>
    <property type="match status" value="1"/>
</dbReference>
<dbReference type="OrthoDB" id="2616775at2"/>
<evidence type="ECO:0000313" key="3">
    <source>
        <dbReference type="Proteomes" id="UP000316330"/>
    </source>
</evidence>
<dbReference type="InterPro" id="IPR018649">
    <property type="entry name" value="SHOCT"/>
</dbReference>
<dbReference type="EMBL" id="VNJJ01000004">
    <property type="protein sequence ID" value="TVY01442.1"/>
    <property type="molecule type" value="Genomic_DNA"/>
</dbReference>
<accession>A0A559JNI2</accession>
<gene>
    <name evidence="2" type="ORF">FPZ45_09925</name>
</gene>
<evidence type="ECO:0000259" key="1">
    <source>
        <dbReference type="Pfam" id="PF09851"/>
    </source>
</evidence>
<reference evidence="2 3" key="1">
    <citation type="submission" date="2019-07" db="EMBL/GenBank/DDBJ databases">
        <authorList>
            <person name="Kim J."/>
        </authorList>
    </citation>
    <scope>NUCLEOTIDE SEQUENCE [LARGE SCALE GENOMIC DNA]</scope>
    <source>
        <strain evidence="2 3">G13</strain>
    </source>
</reference>
<evidence type="ECO:0000313" key="2">
    <source>
        <dbReference type="EMBL" id="TVY01442.1"/>
    </source>
</evidence>
<dbReference type="AlphaFoldDB" id="A0A559JNI2"/>
<feature type="domain" description="SHOCT" evidence="1">
    <location>
        <begin position="117"/>
        <end position="138"/>
    </location>
</feature>
<protein>
    <submittedName>
        <fullName evidence="2">SHOCT domain-containing protein</fullName>
    </submittedName>
</protein>
<proteinExistence type="predicted"/>
<comment type="caution">
    <text evidence="2">The sequence shown here is derived from an EMBL/GenBank/DDBJ whole genome shotgun (WGS) entry which is preliminary data.</text>
</comment>
<dbReference type="Proteomes" id="UP000316330">
    <property type="component" value="Unassembled WGS sequence"/>
</dbReference>
<sequence>MYQRPDTIIPMKDLLSFELKKTKSFIFNRFGYIEFKTREDSPDDRMENLHQVFANPKALVVVSKALYLDMLRAKTLIEQYMADIPPQEVNVQHPNPPSIPSSSASLANALEELRKGAELRDAGIITDEEFEKLKRKLMNA</sequence>